<dbReference type="InterPro" id="IPR036890">
    <property type="entry name" value="HATPase_C_sf"/>
</dbReference>
<protein>
    <recommendedName>
        <fullName evidence="2">histidine kinase</fullName>
        <ecNumber evidence="2">2.7.13.3</ecNumber>
    </recommendedName>
</protein>
<dbReference type="SMART" id="SM00448">
    <property type="entry name" value="REC"/>
    <property type="match status" value="1"/>
</dbReference>
<comment type="caution">
    <text evidence="10">The sequence shown here is derived from an EMBL/GenBank/DDBJ whole genome shotgun (WGS) entry which is preliminary data.</text>
</comment>
<gene>
    <name evidence="10" type="ORF">DPV69_08575</name>
</gene>
<dbReference type="SMART" id="SM00388">
    <property type="entry name" value="HisKA"/>
    <property type="match status" value="1"/>
</dbReference>
<evidence type="ECO:0000256" key="2">
    <source>
        <dbReference type="ARBA" id="ARBA00012438"/>
    </source>
</evidence>
<evidence type="ECO:0000256" key="4">
    <source>
        <dbReference type="ARBA" id="ARBA00022679"/>
    </source>
</evidence>
<dbReference type="InterPro" id="IPR004358">
    <property type="entry name" value="Sig_transdc_His_kin-like_C"/>
</dbReference>
<feature type="domain" description="Response regulatory" evidence="9">
    <location>
        <begin position="606"/>
        <end position="724"/>
    </location>
</feature>
<dbReference type="CDD" id="cd17546">
    <property type="entry name" value="REC_hyHK_CKI1_RcsC-like"/>
    <property type="match status" value="1"/>
</dbReference>
<dbReference type="Gene3D" id="3.30.565.10">
    <property type="entry name" value="Histidine kinase-like ATPase, C-terminal domain"/>
    <property type="match status" value="1"/>
</dbReference>
<evidence type="ECO:0000256" key="3">
    <source>
        <dbReference type="ARBA" id="ARBA00022553"/>
    </source>
</evidence>
<dbReference type="InterPro" id="IPR001789">
    <property type="entry name" value="Sig_transdc_resp-reg_receiver"/>
</dbReference>
<evidence type="ECO:0000256" key="1">
    <source>
        <dbReference type="ARBA" id="ARBA00000085"/>
    </source>
</evidence>
<proteinExistence type="predicted"/>
<dbReference type="GO" id="GO:0009927">
    <property type="term" value="F:histidine phosphotransfer kinase activity"/>
    <property type="evidence" value="ECO:0007669"/>
    <property type="project" value="TreeGrafter"/>
</dbReference>
<dbReference type="PROSITE" id="PS50110">
    <property type="entry name" value="RESPONSE_REGULATORY"/>
    <property type="match status" value="1"/>
</dbReference>
<keyword evidence="3 6" id="KW-0597">Phosphoprotein</keyword>
<dbReference type="Gene3D" id="3.40.50.2300">
    <property type="match status" value="1"/>
</dbReference>
<keyword evidence="4" id="KW-0808">Transferase</keyword>
<dbReference type="Pfam" id="PF00512">
    <property type="entry name" value="HisKA"/>
    <property type="match status" value="1"/>
</dbReference>
<evidence type="ECO:0000313" key="10">
    <source>
        <dbReference type="EMBL" id="RWU08422.1"/>
    </source>
</evidence>
<evidence type="ECO:0000256" key="6">
    <source>
        <dbReference type="PROSITE-ProRule" id="PRU00169"/>
    </source>
</evidence>
<keyword evidence="7" id="KW-0472">Membrane</keyword>
<dbReference type="EC" id="2.7.13.3" evidence="2"/>
<dbReference type="GO" id="GO:0005886">
    <property type="term" value="C:plasma membrane"/>
    <property type="evidence" value="ECO:0007669"/>
    <property type="project" value="TreeGrafter"/>
</dbReference>
<reference evidence="10 11" key="1">
    <citation type="submission" date="2018-06" db="EMBL/GenBank/DDBJ databases">
        <title>Pedobacter endophyticus sp. nov., an endophytic bacterium isolated from a leaf of Triticum aestivum.</title>
        <authorList>
            <person name="Zhang L."/>
        </authorList>
    </citation>
    <scope>NUCLEOTIDE SEQUENCE [LARGE SCALE GENOMIC DNA]</scope>
    <source>
        <strain evidence="10 11">CM134L-2</strain>
    </source>
</reference>
<evidence type="ECO:0000259" key="9">
    <source>
        <dbReference type="PROSITE" id="PS50110"/>
    </source>
</evidence>
<dbReference type="CDD" id="cd16922">
    <property type="entry name" value="HATPase_EvgS-ArcB-TorS-like"/>
    <property type="match status" value="1"/>
</dbReference>
<dbReference type="InterPro" id="IPR003594">
    <property type="entry name" value="HATPase_dom"/>
</dbReference>
<keyword evidence="7" id="KW-1133">Transmembrane helix</keyword>
<dbReference type="InterPro" id="IPR003661">
    <property type="entry name" value="HisK_dim/P_dom"/>
</dbReference>
<dbReference type="SMART" id="SM00387">
    <property type="entry name" value="HATPase_c"/>
    <property type="match status" value="1"/>
</dbReference>
<dbReference type="InterPro" id="IPR005467">
    <property type="entry name" value="His_kinase_dom"/>
</dbReference>
<name>A0A443YWQ9_9SPHI</name>
<sequence>MIFASMLHFRRSALTQRMTINTKKSASRYGLIVILLLALFISAIFFYTRNNRIHLLSENVNQLNSIESDYSQLDTCVLLLYRADNNCRLFEATGNNAYMKLFSSEIGRVSKILDTLQFRESTTTYSKNVKGLVSQKKAKMQVYLKLKQLTDSLFLINANIDTLKQRTFTKGMEITQGRFKTMVVIDTIKPKVDVKEKGLFGRIADAFSRKKGKVDTNAVLVKKEITLDTSLSSKNYNKMQIKNINTYFRNLYAANKILKDNEIGILRINSRIINEIVFLLQNFKTSELAFASQTKKSIQYDLDNTFKSIDKIYFVIFGLLFVLVAIILFNLWKIYRNESQLIDYGHRISQYAQSKSRFLANMSHEIRTPLNSVIGFSEQLSQENLSSQQKEQVEAIKTSSELLLDLVNDILDFSKYEVGKINFDKVAFAPADAINEVLNSIAIQASRKGIKLEKEISFNEGLTIIGDSLRLKQLIMNLLSNAIKFTDKGSVTLKADVIAVSKKIGTLKIQVIDTGVGIEDKDAAVIFDEFSQVNYSTTKNTQKGTGLGLAICKRIVELQKGKIGLTSVVGKGSNFTFEIPYELCDDVASKQKSLAITNVGHLAGKRILLVDDNKMNVLLAQTVIKKYNVITDTAYDGSEAFQLFTKNNYDLILTDVQMPIMGGVELTRMIRADKDTIKSKVPVLGVTANVLEEDRDRYLAAGMNDLVLKPYSEKELIAKIVSYIIA</sequence>
<dbReference type="OrthoDB" id="9811889at2"/>
<dbReference type="PANTHER" id="PTHR43047">
    <property type="entry name" value="TWO-COMPONENT HISTIDINE PROTEIN KINASE"/>
    <property type="match status" value="1"/>
</dbReference>
<keyword evidence="5" id="KW-0418">Kinase</keyword>
<dbReference type="SUPFAM" id="SSF52172">
    <property type="entry name" value="CheY-like"/>
    <property type="match status" value="1"/>
</dbReference>
<dbReference type="PROSITE" id="PS50109">
    <property type="entry name" value="HIS_KIN"/>
    <property type="match status" value="1"/>
</dbReference>
<dbReference type="FunFam" id="3.30.565.10:FF:000010">
    <property type="entry name" value="Sensor histidine kinase RcsC"/>
    <property type="match status" value="1"/>
</dbReference>
<dbReference type="SUPFAM" id="SSF55874">
    <property type="entry name" value="ATPase domain of HSP90 chaperone/DNA topoisomerase II/histidine kinase"/>
    <property type="match status" value="1"/>
</dbReference>
<feature type="transmembrane region" description="Helical" evidence="7">
    <location>
        <begin position="312"/>
        <end position="332"/>
    </location>
</feature>
<accession>A0A443YWQ9</accession>
<dbReference type="Pfam" id="PF00072">
    <property type="entry name" value="Response_reg"/>
    <property type="match status" value="1"/>
</dbReference>
<dbReference type="PRINTS" id="PR00344">
    <property type="entry name" value="BCTRLSENSOR"/>
</dbReference>
<dbReference type="Pfam" id="PF02518">
    <property type="entry name" value="HATPase_c"/>
    <property type="match status" value="1"/>
</dbReference>
<dbReference type="PANTHER" id="PTHR43047:SF66">
    <property type="entry name" value="HISKA"/>
    <property type="match status" value="1"/>
</dbReference>
<organism evidence="10 11">
    <name type="scientific">Pedobacter chitinilyticus</name>
    <dbReference type="NCBI Taxonomy" id="2233776"/>
    <lineage>
        <taxon>Bacteria</taxon>
        <taxon>Pseudomonadati</taxon>
        <taxon>Bacteroidota</taxon>
        <taxon>Sphingobacteriia</taxon>
        <taxon>Sphingobacteriales</taxon>
        <taxon>Sphingobacteriaceae</taxon>
        <taxon>Pedobacter</taxon>
    </lineage>
</organism>
<comment type="catalytic activity">
    <reaction evidence="1">
        <text>ATP + protein L-histidine = ADP + protein N-phospho-L-histidine.</text>
        <dbReference type="EC" id="2.7.13.3"/>
    </reaction>
</comment>
<dbReference type="InterPro" id="IPR036097">
    <property type="entry name" value="HisK_dim/P_sf"/>
</dbReference>
<dbReference type="Gene3D" id="1.10.287.130">
    <property type="match status" value="1"/>
</dbReference>
<dbReference type="CDD" id="cd00082">
    <property type="entry name" value="HisKA"/>
    <property type="match status" value="1"/>
</dbReference>
<feature type="transmembrane region" description="Helical" evidence="7">
    <location>
        <begin position="26"/>
        <end position="47"/>
    </location>
</feature>
<keyword evidence="11" id="KW-1185">Reference proteome</keyword>
<dbReference type="SUPFAM" id="SSF47384">
    <property type="entry name" value="Homodimeric domain of signal transducing histidine kinase"/>
    <property type="match status" value="1"/>
</dbReference>
<dbReference type="AlphaFoldDB" id="A0A443YWQ9"/>
<dbReference type="GO" id="GO:0000155">
    <property type="term" value="F:phosphorelay sensor kinase activity"/>
    <property type="evidence" value="ECO:0007669"/>
    <property type="project" value="InterPro"/>
</dbReference>
<dbReference type="InterPro" id="IPR011006">
    <property type="entry name" value="CheY-like_superfamily"/>
</dbReference>
<evidence type="ECO:0000256" key="5">
    <source>
        <dbReference type="ARBA" id="ARBA00022777"/>
    </source>
</evidence>
<evidence type="ECO:0000259" key="8">
    <source>
        <dbReference type="PROSITE" id="PS50109"/>
    </source>
</evidence>
<evidence type="ECO:0000256" key="7">
    <source>
        <dbReference type="SAM" id="Phobius"/>
    </source>
</evidence>
<feature type="modified residue" description="4-aspartylphosphate" evidence="6">
    <location>
        <position position="655"/>
    </location>
</feature>
<keyword evidence="7" id="KW-0812">Transmembrane</keyword>
<evidence type="ECO:0000313" key="11">
    <source>
        <dbReference type="Proteomes" id="UP000284120"/>
    </source>
</evidence>
<dbReference type="EMBL" id="SAYW01000002">
    <property type="protein sequence ID" value="RWU08422.1"/>
    <property type="molecule type" value="Genomic_DNA"/>
</dbReference>
<feature type="domain" description="Histidine kinase" evidence="8">
    <location>
        <begin position="361"/>
        <end position="583"/>
    </location>
</feature>
<dbReference type="Proteomes" id="UP000284120">
    <property type="component" value="Unassembled WGS sequence"/>
</dbReference>